<dbReference type="EMBL" id="JACIDO010000023">
    <property type="protein sequence ID" value="MBB3938251.1"/>
    <property type="molecule type" value="Genomic_DNA"/>
</dbReference>
<evidence type="ECO:0000313" key="2">
    <source>
        <dbReference type="Proteomes" id="UP000531216"/>
    </source>
</evidence>
<organism evidence="1 2">
    <name type="scientific">Aureimonas phyllosphaerae</name>
    <dbReference type="NCBI Taxonomy" id="1166078"/>
    <lineage>
        <taxon>Bacteria</taxon>
        <taxon>Pseudomonadati</taxon>
        <taxon>Pseudomonadota</taxon>
        <taxon>Alphaproteobacteria</taxon>
        <taxon>Hyphomicrobiales</taxon>
        <taxon>Aurantimonadaceae</taxon>
        <taxon>Aureimonas</taxon>
    </lineage>
</organism>
<name>A0A7W6FWJ6_9HYPH</name>
<sequence>MRKVAARTKCLASVIADAFDGITTWLDRSGPRSPER</sequence>
<reference evidence="1 2" key="1">
    <citation type="submission" date="2020-08" db="EMBL/GenBank/DDBJ databases">
        <title>Genomic Encyclopedia of Type Strains, Phase IV (KMG-IV): sequencing the most valuable type-strain genomes for metagenomic binning, comparative biology and taxonomic classification.</title>
        <authorList>
            <person name="Goeker M."/>
        </authorList>
    </citation>
    <scope>NUCLEOTIDE SEQUENCE [LARGE SCALE GENOMIC DNA]</scope>
    <source>
        <strain evidence="1 2">DSM 25024</strain>
    </source>
</reference>
<keyword evidence="2" id="KW-1185">Reference proteome</keyword>
<proteinExistence type="predicted"/>
<protein>
    <submittedName>
        <fullName evidence="1">Uncharacterized protein</fullName>
    </submittedName>
</protein>
<dbReference type="AlphaFoldDB" id="A0A7W6FWJ6"/>
<gene>
    <name evidence="1" type="ORF">GGR05_004422</name>
</gene>
<accession>A0A7W6FWJ6</accession>
<dbReference type="Proteomes" id="UP000531216">
    <property type="component" value="Unassembled WGS sequence"/>
</dbReference>
<comment type="caution">
    <text evidence="1">The sequence shown here is derived from an EMBL/GenBank/DDBJ whole genome shotgun (WGS) entry which is preliminary data.</text>
</comment>
<evidence type="ECO:0000313" key="1">
    <source>
        <dbReference type="EMBL" id="MBB3938251.1"/>
    </source>
</evidence>